<dbReference type="PANTHER" id="PTHR45766:SF6">
    <property type="entry name" value="SWI_SNF-RELATED MATRIX-ASSOCIATED ACTIN-DEPENDENT REGULATOR OF CHROMATIN SUBFAMILY A-LIKE PROTEIN 1"/>
    <property type="match status" value="1"/>
</dbReference>
<dbReference type="InterPro" id="IPR001650">
    <property type="entry name" value="Helicase_C-like"/>
</dbReference>
<evidence type="ECO:0000256" key="2">
    <source>
        <dbReference type="SAM" id="MobiDB-lite"/>
    </source>
</evidence>
<dbReference type="GO" id="GO:0043596">
    <property type="term" value="C:nuclear replication fork"/>
    <property type="evidence" value="ECO:0007669"/>
    <property type="project" value="TreeGrafter"/>
</dbReference>
<name>A0A060YGT5_ONCMY</name>
<dbReference type="Gene3D" id="3.40.50.300">
    <property type="entry name" value="P-loop containing nucleotide triphosphate hydrolases"/>
    <property type="match status" value="1"/>
</dbReference>
<dbReference type="AlphaFoldDB" id="A0A060YGT5"/>
<evidence type="ECO:0000256" key="1">
    <source>
        <dbReference type="ARBA" id="ARBA00022801"/>
    </source>
</evidence>
<dbReference type="SUPFAM" id="SSF52540">
    <property type="entry name" value="P-loop containing nucleoside triphosphate hydrolases"/>
    <property type="match status" value="1"/>
</dbReference>
<dbReference type="GO" id="GO:0006281">
    <property type="term" value="P:DNA repair"/>
    <property type="evidence" value="ECO:0007669"/>
    <property type="project" value="TreeGrafter"/>
</dbReference>
<dbReference type="GO" id="GO:0016787">
    <property type="term" value="F:hydrolase activity"/>
    <property type="evidence" value="ECO:0007669"/>
    <property type="project" value="UniProtKB-KW"/>
</dbReference>
<dbReference type="PaxDb" id="8022-A0A060YGT5"/>
<dbReference type="InterPro" id="IPR049730">
    <property type="entry name" value="SNF2/RAD54-like_C"/>
</dbReference>
<gene>
    <name evidence="4" type="ORF">GSONMT00001366001</name>
</gene>
<dbReference type="EMBL" id="FR911191">
    <property type="protein sequence ID" value="CDQ90961.1"/>
    <property type="molecule type" value="Genomic_DNA"/>
</dbReference>
<feature type="domain" description="Helicase C-terminal" evidence="3">
    <location>
        <begin position="81"/>
        <end position="243"/>
    </location>
</feature>
<sequence>MLEESLMLRRLKSEVLSQLPAKQRKVVTVTTDGINTRTKAALSAAAKDLAKGQHNNNKMKEALLVFFNHTAEAKIKAIMEYIMDMLECGREKFLVFAHHKLVLDFITKELGEKGIDYIRIDGSTPSSERQQLCERFQFTDKSCVAVLSITAANMGITLHSAALVVFAELFWNPGILIQAEDRVHRIGQTSNVDIHYLVAKGTADDYLWPMIQEKMHVLEKVGLSESNLSEKAESASFHSKDSQQRRITEMFQKSFTEGEDDMDEALLLEAVGAWDDPSNQPGSGVEESPSKKRRIEDYFGR</sequence>
<dbReference type="SMART" id="SM00490">
    <property type="entry name" value="HELICc"/>
    <property type="match status" value="1"/>
</dbReference>
<feature type="compositionally biased region" description="Basic and acidic residues" evidence="2">
    <location>
        <begin position="288"/>
        <end position="301"/>
    </location>
</feature>
<dbReference type="CDD" id="cd18793">
    <property type="entry name" value="SF2_C_SNF"/>
    <property type="match status" value="1"/>
</dbReference>
<dbReference type="InterPro" id="IPR027417">
    <property type="entry name" value="P-loop_NTPase"/>
</dbReference>
<feature type="region of interest" description="Disordered" evidence="2">
    <location>
        <begin position="270"/>
        <end position="301"/>
    </location>
</feature>
<reference evidence="4" key="1">
    <citation type="journal article" date="2014" name="Nat. Commun.">
        <title>The rainbow trout genome provides novel insights into evolution after whole-genome duplication in vertebrates.</title>
        <authorList>
            <person name="Berthelot C."/>
            <person name="Brunet F."/>
            <person name="Chalopin D."/>
            <person name="Juanchich A."/>
            <person name="Bernard M."/>
            <person name="Noel B."/>
            <person name="Bento P."/>
            <person name="Da Silva C."/>
            <person name="Labadie K."/>
            <person name="Alberti A."/>
            <person name="Aury J.M."/>
            <person name="Louis A."/>
            <person name="Dehais P."/>
            <person name="Bardou P."/>
            <person name="Montfort J."/>
            <person name="Klopp C."/>
            <person name="Cabau C."/>
            <person name="Gaspin C."/>
            <person name="Thorgaard G.H."/>
            <person name="Boussaha M."/>
            <person name="Quillet E."/>
            <person name="Guyomard R."/>
            <person name="Galiana D."/>
            <person name="Bobe J."/>
            <person name="Volff J.N."/>
            <person name="Genet C."/>
            <person name="Wincker P."/>
            <person name="Jaillon O."/>
            <person name="Roest Crollius H."/>
            <person name="Guiguen Y."/>
        </authorList>
    </citation>
    <scope>NUCLEOTIDE SEQUENCE [LARGE SCALE GENOMIC DNA]</scope>
</reference>
<evidence type="ECO:0000259" key="3">
    <source>
        <dbReference type="PROSITE" id="PS51194"/>
    </source>
</evidence>
<keyword evidence="1" id="KW-0378">Hydrolase</keyword>
<dbReference type="STRING" id="8022.A0A060YGT5"/>
<accession>A0A060YGT5</accession>
<dbReference type="PROSITE" id="PS51194">
    <property type="entry name" value="HELICASE_CTER"/>
    <property type="match status" value="1"/>
</dbReference>
<dbReference type="Proteomes" id="UP000193380">
    <property type="component" value="Unassembled WGS sequence"/>
</dbReference>
<dbReference type="Pfam" id="PF00271">
    <property type="entry name" value="Helicase_C"/>
    <property type="match status" value="1"/>
</dbReference>
<evidence type="ECO:0000313" key="4">
    <source>
        <dbReference type="EMBL" id="CDQ90961.1"/>
    </source>
</evidence>
<dbReference type="FunFam" id="3.40.50.300:FF:001036">
    <property type="entry name" value="SWI/SNF related, matrix associated, actin dependent regulator of chromatin, subfamily a like 1"/>
    <property type="match status" value="1"/>
</dbReference>
<dbReference type="GO" id="GO:0031297">
    <property type="term" value="P:replication fork processing"/>
    <property type="evidence" value="ECO:0007669"/>
    <property type="project" value="TreeGrafter"/>
</dbReference>
<evidence type="ECO:0000313" key="5">
    <source>
        <dbReference type="Proteomes" id="UP000193380"/>
    </source>
</evidence>
<reference evidence="4" key="2">
    <citation type="submission" date="2014-03" db="EMBL/GenBank/DDBJ databases">
        <authorList>
            <person name="Genoscope - CEA"/>
        </authorList>
    </citation>
    <scope>NUCLEOTIDE SEQUENCE</scope>
</reference>
<organism evidence="4 5">
    <name type="scientific">Oncorhynchus mykiss</name>
    <name type="common">Rainbow trout</name>
    <name type="synonym">Salmo gairdneri</name>
    <dbReference type="NCBI Taxonomy" id="8022"/>
    <lineage>
        <taxon>Eukaryota</taxon>
        <taxon>Metazoa</taxon>
        <taxon>Chordata</taxon>
        <taxon>Craniata</taxon>
        <taxon>Vertebrata</taxon>
        <taxon>Euteleostomi</taxon>
        <taxon>Actinopterygii</taxon>
        <taxon>Neopterygii</taxon>
        <taxon>Teleostei</taxon>
        <taxon>Protacanthopterygii</taxon>
        <taxon>Salmoniformes</taxon>
        <taxon>Salmonidae</taxon>
        <taxon>Salmoninae</taxon>
        <taxon>Oncorhynchus</taxon>
    </lineage>
</organism>
<dbReference type="PANTHER" id="PTHR45766">
    <property type="entry name" value="DNA ANNEALING HELICASE AND ENDONUCLEASE ZRANB3 FAMILY MEMBER"/>
    <property type="match status" value="1"/>
</dbReference>
<protein>
    <recommendedName>
        <fullName evidence="3">Helicase C-terminal domain-containing protein</fullName>
    </recommendedName>
</protein>
<proteinExistence type="predicted"/>